<dbReference type="RefSeq" id="WP_190557659.1">
    <property type="nucleotide sequence ID" value="NZ_JACJQU010000002.1"/>
</dbReference>
<protein>
    <submittedName>
        <fullName evidence="1">Uncharacterized protein</fullName>
    </submittedName>
</protein>
<dbReference type="AlphaFoldDB" id="A0A926ZZW1"/>
<dbReference type="SUPFAM" id="SSF55166">
    <property type="entry name" value="Hedgehog/DD-peptidase"/>
    <property type="match status" value="1"/>
</dbReference>
<gene>
    <name evidence="1" type="ORF">H6G06_04975</name>
</gene>
<dbReference type="InterPro" id="IPR009045">
    <property type="entry name" value="Zn_M74/Hedgehog-like"/>
</dbReference>
<comment type="caution">
    <text evidence="1">The sequence shown here is derived from an EMBL/GenBank/DDBJ whole genome shotgun (WGS) entry which is preliminary data.</text>
</comment>
<proteinExistence type="predicted"/>
<accession>A0A926ZZW1</accession>
<name>A0A926ZZW1_9NOST</name>
<evidence type="ECO:0000313" key="1">
    <source>
        <dbReference type="EMBL" id="MBD2292851.1"/>
    </source>
</evidence>
<dbReference type="EMBL" id="JACJQU010000002">
    <property type="protein sequence ID" value="MBD2292851.1"/>
    <property type="molecule type" value="Genomic_DNA"/>
</dbReference>
<sequence>MNMKELKLGKYLRLEEFCTCTQTYHKYAQHINPFPQNIKETIPALQDLNKFIIDPIIDNYGRANFILTYGFCSPDLKKYLEKKDPLTGEKNGRVAPKLDQHISYELNKNGKYYCERLGAACDFMIADLQSEILVDWILENNLPFDSLYFYGSTRPIHISYGHQHKRDIWTFGDARQPTKKGIEHWVKMAKEQKR</sequence>
<dbReference type="Proteomes" id="UP000662185">
    <property type="component" value="Unassembled WGS sequence"/>
</dbReference>
<reference evidence="2" key="1">
    <citation type="journal article" date="2020" name="ISME J.">
        <title>Comparative genomics reveals insights into cyanobacterial evolution and habitat adaptation.</title>
        <authorList>
            <person name="Chen M.Y."/>
            <person name="Teng W.K."/>
            <person name="Zhao L."/>
            <person name="Hu C.X."/>
            <person name="Zhou Y.K."/>
            <person name="Han B.P."/>
            <person name="Song L.R."/>
            <person name="Shu W.S."/>
        </authorList>
    </citation>
    <scope>NUCLEOTIDE SEQUENCE [LARGE SCALE GENOMIC DNA]</scope>
    <source>
        <strain evidence="2">FACHB-251</strain>
    </source>
</reference>
<keyword evidence="2" id="KW-1185">Reference proteome</keyword>
<organism evidence="1 2">
    <name type="scientific">Anabaena sphaerica FACHB-251</name>
    <dbReference type="NCBI Taxonomy" id="2692883"/>
    <lineage>
        <taxon>Bacteria</taxon>
        <taxon>Bacillati</taxon>
        <taxon>Cyanobacteriota</taxon>
        <taxon>Cyanophyceae</taxon>
        <taxon>Nostocales</taxon>
        <taxon>Nostocaceae</taxon>
        <taxon>Anabaena</taxon>
    </lineage>
</organism>
<evidence type="ECO:0000313" key="2">
    <source>
        <dbReference type="Proteomes" id="UP000662185"/>
    </source>
</evidence>